<proteinExistence type="predicted"/>
<dbReference type="AlphaFoldDB" id="A0AB36EKI7"/>
<accession>A0AB36EKI7</accession>
<dbReference type="RefSeq" id="WP_065688809.1">
    <property type="nucleotide sequence ID" value="NZ_LXKT01000027.1"/>
</dbReference>
<sequence length="487" mass="50916">MVDISNNKWTELDGGNISASPDGVQGGYQPSTLAPIIRSIRGAVKREYVSANPVYASSGSANTYAIAFATPLEIAKGKRIAFFANVTNTGASTINLNGTGAVAIVRVDGTALQAGDIRAGYPVDLLYDGTRYILQSAVNLSNYSGTITATAFTGSGAALTALNATNLTTGTVNNARLPIIDDAKLPSTMSSKTINGDLVVKSAIYVDNPTYRQINFRNSTGATQSSIISNGDDGSLILRLNNDAGTMVRDFKIPRAGNATIGTDVVWTSGNSGAGSGLNADLLDGQHGAYYLARSNGTGTQAISTVAGLQAAIDAQVTKAGDTMTGALGVAVALGTGTTTNALVAVRNTQNGDAIITMGANNRTASLSTIGQRANGNTFISTNTAIWELRTDKHIYLPDGGRLLSNGDVYNTTYSTNLTTIINRSSNVRLSREQYQSVNVNGWNNVPAGAVITGLYRGGNGQIEGMNYRYIHQTDINGTWQFIPIEP</sequence>
<comment type="caution">
    <text evidence="1">The sequence shown here is derived from an EMBL/GenBank/DDBJ whole genome shotgun (WGS) entry which is preliminary data.</text>
</comment>
<evidence type="ECO:0000313" key="1">
    <source>
        <dbReference type="EMBL" id="OCJ33441.1"/>
    </source>
</evidence>
<evidence type="ECO:0008006" key="3">
    <source>
        <dbReference type="Google" id="ProtNLM"/>
    </source>
</evidence>
<evidence type="ECO:0000313" key="2">
    <source>
        <dbReference type="Proteomes" id="UP000093451"/>
    </source>
</evidence>
<name>A0AB36EKI7_AGRTU</name>
<dbReference type="EMBL" id="LXKT01000027">
    <property type="protein sequence ID" value="OCJ33441.1"/>
    <property type="molecule type" value="Genomic_DNA"/>
</dbReference>
<organism evidence="1 2">
    <name type="scientific">Agrobacterium tumefaciens</name>
    <dbReference type="NCBI Taxonomy" id="358"/>
    <lineage>
        <taxon>Bacteria</taxon>
        <taxon>Pseudomonadati</taxon>
        <taxon>Pseudomonadota</taxon>
        <taxon>Alphaproteobacteria</taxon>
        <taxon>Hyphomicrobiales</taxon>
        <taxon>Rhizobiaceae</taxon>
        <taxon>Rhizobium/Agrobacterium group</taxon>
        <taxon>Agrobacterium</taxon>
        <taxon>Agrobacterium tumefaciens complex</taxon>
    </lineage>
</organism>
<protein>
    <recommendedName>
        <fullName evidence="3">Tail fiber protein</fullName>
    </recommendedName>
</protein>
<dbReference type="Proteomes" id="UP000093451">
    <property type="component" value="Unassembled WGS sequence"/>
</dbReference>
<reference evidence="1 2" key="1">
    <citation type="journal article" date="2016" name="PeerJ">
        <title>Gall-ID: tools for genotyping gall-causing phytopathogenic bacteria.</title>
        <authorList>
            <person name="Davis E.W.II."/>
            <person name="Weisberg A.J."/>
            <person name="Tabima J.F."/>
            <person name="Grunwald N.J."/>
            <person name="Chang J.H."/>
        </authorList>
    </citation>
    <scope>NUCLEOTIDE SEQUENCE [LARGE SCALE GENOMIC DNA]</scope>
    <source>
        <strain evidence="1 2">N2/73</strain>
    </source>
</reference>
<gene>
    <name evidence="1" type="ORF">A6U91_18585</name>
</gene>